<feature type="compositionally biased region" description="Pro residues" evidence="1">
    <location>
        <begin position="26"/>
        <end position="35"/>
    </location>
</feature>
<gene>
    <name evidence="2" type="ORF">PAPOLLO_LOCUS22032</name>
</gene>
<dbReference type="EMBL" id="CAJQZP010001358">
    <property type="protein sequence ID" value="CAG5041096.1"/>
    <property type="molecule type" value="Genomic_DNA"/>
</dbReference>
<organism evidence="2 3">
    <name type="scientific">Parnassius apollo</name>
    <name type="common">Apollo butterfly</name>
    <name type="synonym">Papilio apollo</name>
    <dbReference type="NCBI Taxonomy" id="110799"/>
    <lineage>
        <taxon>Eukaryota</taxon>
        <taxon>Metazoa</taxon>
        <taxon>Ecdysozoa</taxon>
        <taxon>Arthropoda</taxon>
        <taxon>Hexapoda</taxon>
        <taxon>Insecta</taxon>
        <taxon>Pterygota</taxon>
        <taxon>Neoptera</taxon>
        <taxon>Endopterygota</taxon>
        <taxon>Lepidoptera</taxon>
        <taxon>Glossata</taxon>
        <taxon>Ditrysia</taxon>
        <taxon>Papilionoidea</taxon>
        <taxon>Papilionidae</taxon>
        <taxon>Parnassiinae</taxon>
        <taxon>Parnassini</taxon>
        <taxon>Parnassius</taxon>
        <taxon>Parnassius</taxon>
    </lineage>
</organism>
<evidence type="ECO:0000313" key="3">
    <source>
        <dbReference type="Proteomes" id="UP000691718"/>
    </source>
</evidence>
<dbReference type="AlphaFoldDB" id="A0A8S3XWW9"/>
<evidence type="ECO:0000256" key="1">
    <source>
        <dbReference type="SAM" id="MobiDB-lite"/>
    </source>
</evidence>
<comment type="caution">
    <text evidence="2">The sequence shown here is derived from an EMBL/GenBank/DDBJ whole genome shotgun (WGS) entry which is preliminary data.</text>
</comment>
<protein>
    <submittedName>
        <fullName evidence="2">(apollo) hypothetical protein</fullName>
    </submittedName>
</protein>
<name>A0A8S3XWW9_PARAO</name>
<accession>A0A8S3XWW9</accession>
<reference evidence="2" key="1">
    <citation type="submission" date="2021-04" db="EMBL/GenBank/DDBJ databases">
        <authorList>
            <person name="Tunstrom K."/>
        </authorList>
    </citation>
    <scope>NUCLEOTIDE SEQUENCE</scope>
</reference>
<feature type="compositionally biased region" description="Polar residues" evidence="1">
    <location>
        <begin position="61"/>
        <end position="76"/>
    </location>
</feature>
<feature type="region of interest" description="Disordered" evidence="1">
    <location>
        <begin position="19"/>
        <end position="103"/>
    </location>
</feature>
<keyword evidence="3" id="KW-1185">Reference proteome</keyword>
<evidence type="ECO:0000313" key="2">
    <source>
        <dbReference type="EMBL" id="CAG5041096.1"/>
    </source>
</evidence>
<proteinExistence type="predicted"/>
<dbReference type="Proteomes" id="UP000691718">
    <property type="component" value="Unassembled WGS sequence"/>
</dbReference>
<sequence>MIGRHIPYSSFDAWRFLENLDKPNDGPLPPTPDPPNSSALDIQPSVKCQPKTSSDRPRQVTRAQDLSNSSGAQQISRAELPLDNIHSDSPASLQFLPSDLHTG</sequence>